<sequence length="719" mass="81667">MLPEEICGTSDKLIPIPGEQSLNILPMKKPRKRSLPSEKPKSNQIKMKSNNTKTYKKVGLTANVTLNPQLVAANSNSMNSGVLIVPTTISSDTSTFQLPFCLRPLLLLSQGHRTNNNLFTSQQSSFNIKKGDESILSQKWTETIPTQELPQQIAWKQSNESIQISCSIDSKQRYSVHLPPIETLSQHRSDTITEQIVDNCCMSINNQQNFFETKRNNLRKSVTNGNQHSHNDIKNNTVKKLNLRIPIDNSSFSSQRSSVPIIGENITLKSSDPSATQNFNGIREENMIVNVNNNYQFDPKTALQLAQARQLASVSQYTQTNERWTQQNILNQKTMTSGNSNKEYRSIPDLPTYCTTGLPKNTVQQLQQTRDNCLNEHGNLISINRATASQCQTFLRNNQSNTVLNGEQSTNYVGNQYQTWNNNSQHVVTNTDNHPIFFTKTFPEINNIINIGEMNDLNQPLSSNNSLQETIVLPIEDLNCNGQMKKKRTTCKKNSVQPRKRVTPAKKKKNVQEKTNNTKILLKDNLPAEKTNLKYMIKRLKRLKQRYHSTIINYLRSKDRKKSKKIKKLSDKMQKSSTNVNLTNSKKDDITLGSITNIISFEPERQCVNNLKRDDTFSLMEQNNNFSSSDNEKSSIISTKLKITFDQNRNVEAICLVYHRLKPSLTKTGVIVNGQQYYDKNENEDEHNLTLLVKAVELLEKSESANNSLYCLSLTGKAV</sequence>
<feature type="region of interest" description="Disordered" evidence="1">
    <location>
        <begin position="562"/>
        <end position="582"/>
    </location>
</feature>
<evidence type="ECO:0000256" key="1">
    <source>
        <dbReference type="SAM" id="MobiDB-lite"/>
    </source>
</evidence>
<feature type="region of interest" description="Disordered" evidence="1">
    <location>
        <begin position="492"/>
        <end position="513"/>
    </location>
</feature>
<comment type="caution">
    <text evidence="2">The sequence shown here is derived from an EMBL/GenBank/DDBJ whole genome shotgun (WGS) entry which is preliminary data.</text>
</comment>
<name>A0A8S2DR48_9BILA</name>
<dbReference type="EMBL" id="CAJOBA010006634">
    <property type="protein sequence ID" value="CAF3778362.1"/>
    <property type="molecule type" value="Genomic_DNA"/>
</dbReference>
<gene>
    <name evidence="2" type="ORF">OVA965_LOCUS14971</name>
    <name evidence="3" type="ORF">TMI583_LOCUS14974</name>
</gene>
<feature type="compositionally biased region" description="Basic residues" evidence="1">
    <location>
        <begin position="498"/>
        <end position="509"/>
    </location>
</feature>
<protein>
    <submittedName>
        <fullName evidence="2">Uncharacterized protein</fullName>
    </submittedName>
</protein>
<organism evidence="2 4">
    <name type="scientific">Didymodactylos carnosus</name>
    <dbReference type="NCBI Taxonomy" id="1234261"/>
    <lineage>
        <taxon>Eukaryota</taxon>
        <taxon>Metazoa</taxon>
        <taxon>Spiralia</taxon>
        <taxon>Gnathifera</taxon>
        <taxon>Rotifera</taxon>
        <taxon>Eurotatoria</taxon>
        <taxon>Bdelloidea</taxon>
        <taxon>Philodinida</taxon>
        <taxon>Philodinidae</taxon>
        <taxon>Didymodactylos</taxon>
    </lineage>
</organism>
<reference evidence="2" key="1">
    <citation type="submission" date="2021-02" db="EMBL/GenBank/DDBJ databases">
        <authorList>
            <person name="Nowell W R."/>
        </authorList>
    </citation>
    <scope>NUCLEOTIDE SEQUENCE</scope>
</reference>
<dbReference type="AlphaFoldDB" id="A0A8S2DR48"/>
<evidence type="ECO:0000313" key="3">
    <source>
        <dbReference type="EMBL" id="CAF3778362.1"/>
    </source>
</evidence>
<accession>A0A8S2DR48</accession>
<dbReference type="Proteomes" id="UP000682733">
    <property type="component" value="Unassembled WGS sequence"/>
</dbReference>
<dbReference type="Proteomes" id="UP000677228">
    <property type="component" value="Unassembled WGS sequence"/>
</dbReference>
<proteinExistence type="predicted"/>
<dbReference type="EMBL" id="CAJNOK010006627">
    <property type="protein sequence ID" value="CAF1009541.1"/>
    <property type="molecule type" value="Genomic_DNA"/>
</dbReference>
<evidence type="ECO:0000313" key="2">
    <source>
        <dbReference type="EMBL" id="CAF1009541.1"/>
    </source>
</evidence>
<evidence type="ECO:0000313" key="4">
    <source>
        <dbReference type="Proteomes" id="UP000677228"/>
    </source>
</evidence>